<dbReference type="EMBL" id="JAAQRI010000026">
    <property type="protein sequence ID" value="KAF5648226.1"/>
    <property type="molecule type" value="Genomic_DNA"/>
</dbReference>
<dbReference type="Gene3D" id="6.10.250.1770">
    <property type="match status" value="1"/>
</dbReference>
<evidence type="ECO:0000256" key="3">
    <source>
        <dbReference type="SAM" id="MobiDB-lite"/>
    </source>
</evidence>
<comment type="similarity">
    <text evidence="1">Belongs to the RRP7 family.</text>
</comment>
<keyword evidence="6" id="KW-1185">Reference proteome</keyword>
<name>A0A8H5W614_9HYPO</name>
<sequence length="826" mass="92515">MTVAQTHASANTGTLRNHYREVHEHKLKVRQAGPNKRHLQDDLVRWYSLFAGRICPNWSPRKAKHRGFSPELGPRASIQPLLPTDPPSPLYGPGARVQATSSRRPRRNQEYDSATDFEGFEDSEDDNDDADRESAAAAAAKPDAAPLRTEVRGETSPSALRAARRGKQKATMAPNKNNNKNDQPEVLGAVSKGSIRFNSRAASLPEKRGQPPVTDQTSVTKRCTSSSTTPALQPHPNVVMKTSTQCGSPFPYTSERVNAQERSRGVRQRHRRPSPSRSGTPSHPLRDPVSEPSHPGPDPYRGSSYQRSHGCNGNSHGAEGDHETTKRLKKVPMAERHCYYCQRKGHYASACPKKEEEENKLRSQGANYAQELSDPRFAALEQRLSAAEKKADAVAAAAATEKKMAEKKVEMMWSYMTETSKGEEKKTNEGEAEGGKDMADHTPEAFPDAAVTYAFLSDDKFMVSMYKSSEDEGPFVEFKSGILCQVEVFSECTFEMQTPVLRSSSCSSTTLIKMSPVEGTGDLFSVLPIKIPATPSYPETVIHEIRIRKNAPKIPTPNDSRSLFLKNIPTDSTEPHFRAVFTQLVGAGRFEGITFEDESRTLLPIDPAQATKVAGFAKKRKRGDVEAEEREREEEDAQLPQIWSRRVQRSSSTAIVLLADEKSVQLVLKAIAKLQKSKKYPTWGSDLSDDVPSLGSSWIALHLQLSRVDKPATQKTVHAFFTAFNRKEKEAIELAKRLRNEPDEDGFVTVTRGGRAAPASRNEAEEAKRRMIERDTKKKSETKDFYRFQMRERRKAEQMTLMKRFQEDKRKVEAMREKRGKFRPET</sequence>
<feature type="compositionally biased region" description="Polar residues" evidence="3">
    <location>
        <begin position="303"/>
        <end position="315"/>
    </location>
</feature>
<dbReference type="AlphaFoldDB" id="A0A8H5W614"/>
<dbReference type="GO" id="GO:0000028">
    <property type="term" value="P:ribosomal small subunit assembly"/>
    <property type="evidence" value="ECO:0007669"/>
    <property type="project" value="TreeGrafter"/>
</dbReference>
<dbReference type="SUPFAM" id="SSF57756">
    <property type="entry name" value="Retrovirus zinc finger-like domains"/>
    <property type="match status" value="1"/>
</dbReference>
<evidence type="ECO:0000259" key="4">
    <source>
        <dbReference type="PROSITE" id="PS50158"/>
    </source>
</evidence>
<comment type="caution">
    <text evidence="5">The sequence shown here is derived from an EMBL/GenBank/DDBJ whole genome shotgun (WGS) entry which is preliminary data.</text>
</comment>
<dbReference type="InterPro" id="IPR001878">
    <property type="entry name" value="Znf_CCHC"/>
</dbReference>
<reference evidence="5 6" key="1">
    <citation type="submission" date="2020-05" db="EMBL/GenBank/DDBJ databases">
        <title>Identification and distribution of gene clusters putatively required for synthesis of sphingolipid metabolism inhibitors in phylogenetically diverse species of the filamentous fungus Fusarium.</title>
        <authorList>
            <person name="Kim H.-S."/>
            <person name="Busman M."/>
            <person name="Brown D.W."/>
            <person name="Divon H."/>
            <person name="Uhlig S."/>
            <person name="Proctor R.H."/>
        </authorList>
    </citation>
    <scope>NUCLEOTIDE SEQUENCE [LARGE SCALE GENOMIC DNA]</scope>
    <source>
        <strain evidence="5 6">NRRL 66243</strain>
    </source>
</reference>
<dbReference type="InterPro" id="IPR024326">
    <property type="entry name" value="RRP7_C"/>
</dbReference>
<dbReference type="Pfam" id="PF12923">
    <property type="entry name" value="RRP7"/>
    <property type="match status" value="1"/>
</dbReference>
<dbReference type="RefSeq" id="XP_037211525.1">
    <property type="nucleotide sequence ID" value="XM_037347530.1"/>
</dbReference>
<keyword evidence="2" id="KW-0479">Metal-binding</keyword>
<keyword evidence="2" id="KW-0862">Zinc</keyword>
<dbReference type="CDD" id="cd12293">
    <property type="entry name" value="dRRM_Rrp7p"/>
    <property type="match status" value="1"/>
</dbReference>
<dbReference type="PANTHER" id="PTHR13191:SF0">
    <property type="entry name" value="RIBOSOMAL RNA-PROCESSING PROTEIN 7 HOMOLOG A-RELATED"/>
    <property type="match status" value="1"/>
</dbReference>
<dbReference type="GO" id="GO:0006364">
    <property type="term" value="P:rRNA processing"/>
    <property type="evidence" value="ECO:0007669"/>
    <property type="project" value="TreeGrafter"/>
</dbReference>
<dbReference type="CDD" id="cd12950">
    <property type="entry name" value="RRP7_Rrp7p"/>
    <property type="match status" value="1"/>
</dbReference>
<evidence type="ECO:0000256" key="1">
    <source>
        <dbReference type="ARBA" id="ARBA00006110"/>
    </source>
</evidence>
<dbReference type="Pfam" id="PF17799">
    <property type="entry name" value="RRM_Rrp7"/>
    <property type="match status" value="1"/>
</dbReference>
<feature type="region of interest" description="Disordered" evidence="3">
    <location>
        <begin position="745"/>
        <end position="784"/>
    </location>
</feature>
<dbReference type="GeneID" id="59299800"/>
<organism evidence="5 6">
    <name type="scientific">Fusarium tjaetaba</name>
    <dbReference type="NCBI Taxonomy" id="1567544"/>
    <lineage>
        <taxon>Eukaryota</taxon>
        <taxon>Fungi</taxon>
        <taxon>Dikarya</taxon>
        <taxon>Ascomycota</taxon>
        <taxon>Pezizomycotina</taxon>
        <taxon>Sordariomycetes</taxon>
        <taxon>Hypocreomycetidae</taxon>
        <taxon>Hypocreales</taxon>
        <taxon>Nectriaceae</taxon>
        <taxon>Fusarium</taxon>
        <taxon>Fusarium fujikuroi species complex</taxon>
    </lineage>
</organism>
<dbReference type="PANTHER" id="PTHR13191">
    <property type="entry name" value="RIBOSOMAL RNA PROCESSING PROTEIN 7-RELATED"/>
    <property type="match status" value="1"/>
</dbReference>
<evidence type="ECO:0000313" key="5">
    <source>
        <dbReference type="EMBL" id="KAF5648226.1"/>
    </source>
</evidence>
<dbReference type="GO" id="GO:0008270">
    <property type="term" value="F:zinc ion binding"/>
    <property type="evidence" value="ECO:0007669"/>
    <property type="project" value="UniProtKB-KW"/>
</dbReference>
<feature type="region of interest" description="Disordered" evidence="3">
    <location>
        <begin position="60"/>
        <end position="186"/>
    </location>
</feature>
<dbReference type="InterPro" id="IPR036875">
    <property type="entry name" value="Znf_CCHC_sf"/>
</dbReference>
<feature type="region of interest" description="Disordered" evidence="3">
    <location>
        <begin position="807"/>
        <end position="826"/>
    </location>
</feature>
<feature type="compositionally biased region" description="Basic and acidic residues" evidence="3">
    <location>
        <begin position="762"/>
        <end position="784"/>
    </location>
</feature>
<dbReference type="GO" id="GO:0003676">
    <property type="term" value="F:nucleic acid binding"/>
    <property type="evidence" value="ECO:0007669"/>
    <property type="project" value="InterPro"/>
</dbReference>
<dbReference type="Gene3D" id="4.10.60.10">
    <property type="entry name" value="Zinc finger, CCHC-type"/>
    <property type="match status" value="1"/>
</dbReference>
<evidence type="ECO:0000256" key="2">
    <source>
        <dbReference type="PROSITE-ProRule" id="PRU00047"/>
    </source>
</evidence>
<feature type="compositionally biased region" description="Basic and acidic residues" evidence="3">
    <location>
        <begin position="420"/>
        <end position="439"/>
    </location>
</feature>
<dbReference type="InterPro" id="IPR040446">
    <property type="entry name" value="RRP7"/>
</dbReference>
<proteinExistence type="inferred from homology"/>
<dbReference type="Proteomes" id="UP000530670">
    <property type="component" value="Unassembled WGS sequence"/>
</dbReference>
<gene>
    <name evidence="5" type="ORF">FTJAE_1440</name>
</gene>
<dbReference type="OrthoDB" id="5390at2759"/>
<dbReference type="GO" id="GO:0032545">
    <property type="term" value="C:CURI complex"/>
    <property type="evidence" value="ECO:0007669"/>
    <property type="project" value="TreeGrafter"/>
</dbReference>
<feature type="compositionally biased region" description="Low complexity" evidence="3">
    <location>
        <begin position="135"/>
        <end position="145"/>
    </location>
</feature>
<feature type="domain" description="CCHC-type" evidence="4">
    <location>
        <begin position="338"/>
        <end position="353"/>
    </location>
</feature>
<dbReference type="GO" id="GO:0034456">
    <property type="term" value="C:UTP-C complex"/>
    <property type="evidence" value="ECO:0007669"/>
    <property type="project" value="TreeGrafter"/>
</dbReference>
<keyword evidence="2" id="KW-0863">Zinc-finger</keyword>
<feature type="compositionally biased region" description="Acidic residues" evidence="3">
    <location>
        <begin position="113"/>
        <end position="131"/>
    </location>
</feature>
<accession>A0A8H5W614</accession>
<feature type="compositionally biased region" description="Basic residues" evidence="3">
    <location>
        <begin position="265"/>
        <end position="274"/>
    </location>
</feature>
<feature type="compositionally biased region" description="Basic and acidic residues" evidence="3">
    <location>
        <begin position="318"/>
        <end position="328"/>
    </location>
</feature>
<protein>
    <submittedName>
        <fullName evidence="5">RRP7-like protein</fullName>
    </submittedName>
</protein>
<dbReference type="PROSITE" id="PS50158">
    <property type="entry name" value="ZF_CCHC"/>
    <property type="match status" value="1"/>
</dbReference>
<evidence type="ECO:0000313" key="6">
    <source>
        <dbReference type="Proteomes" id="UP000530670"/>
    </source>
</evidence>
<feature type="region of interest" description="Disordered" evidence="3">
    <location>
        <begin position="418"/>
        <end position="439"/>
    </location>
</feature>
<dbReference type="InterPro" id="IPR040447">
    <property type="entry name" value="RRM_Rrp7"/>
</dbReference>
<feature type="compositionally biased region" description="Polar residues" evidence="3">
    <location>
        <begin position="213"/>
        <end position="231"/>
    </location>
</feature>
<feature type="region of interest" description="Disordered" evidence="3">
    <location>
        <begin position="201"/>
        <end position="328"/>
    </location>
</feature>